<dbReference type="SUPFAM" id="SSF46955">
    <property type="entry name" value="Putative DNA-binding domain"/>
    <property type="match status" value="1"/>
</dbReference>
<feature type="region of interest" description="Disordered" evidence="1">
    <location>
        <begin position="82"/>
        <end position="103"/>
    </location>
</feature>
<accession>A0ABN6EV27</accession>
<feature type="region of interest" description="Disordered" evidence="1">
    <location>
        <begin position="167"/>
        <end position="210"/>
    </location>
</feature>
<protein>
    <submittedName>
        <fullName evidence="2">MerR family transcriptional regulator</fullName>
    </submittedName>
</protein>
<evidence type="ECO:0000313" key="2">
    <source>
        <dbReference type="EMBL" id="BCS89060.1"/>
    </source>
</evidence>
<feature type="region of interest" description="Disordered" evidence="1">
    <location>
        <begin position="225"/>
        <end position="246"/>
    </location>
</feature>
<feature type="compositionally biased region" description="Basic and acidic residues" evidence="1">
    <location>
        <begin position="225"/>
        <end position="236"/>
    </location>
</feature>
<dbReference type="RefSeq" id="WP_229591049.1">
    <property type="nucleotide sequence ID" value="NZ_AP024485.1"/>
</dbReference>
<dbReference type="InterPro" id="IPR009061">
    <property type="entry name" value="DNA-bd_dom_put_sf"/>
</dbReference>
<reference evidence="2" key="1">
    <citation type="journal article" date="2022" name="Arch. Microbiol.">
        <title>Pseudodesulfovibrio sediminis sp. nov., a mesophilic and neutrophilic sulfate-reducing bacterium isolated from sediment of a brackish lake.</title>
        <authorList>
            <person name="Takahashi A."/>
            <person name="Kojima H."/>
            <person name="Watanabe M."/>
            <person name="Fukui M."/>
        </authorList>
    </citation>
    <scope>NUCLEOTIDE SEQUENCE</scope>
    <source>
        <strain evidence="2">SF6</strain>
    </source>
</reference>
<evidence type="ECO:0000313" key="3">
    <source>
        <dbReference type="Proteomes" id="UP001053296"/>
    </source>
</evidence>
<sequence length="356" mass="39213">MTDIYTHKDLASLCGVSETTIKSYRRKFPGFIPVLTRGKPIRFKKEAGDVCLKIRDSFAKGMSVNETHKVLKENFKEIPQVRSRRTSVSAGTGQPAAESAPMEGVSQEYMKKFFATAGQMMQGMAGLATAQVKAERRLQKVESILNTLVEMESNNQDLYARLLEQQQSAPSLAPEPASMPEPTPEPVVEPEPMPEPAPEPEPAPQPAEAKVRARKIVNVRGPEGEVKSYALEKDDPSGSPNAKQPSEAFLNTPIVIHNEQGEFLGVPGRLPLAGFVAILVREAEQSGDPHTGWMHENDTWIFSMIAAGGDTHALYFTSTTTPRGNLVVQLIRLDVNGTETTPQFLQEFFRQVKDKV</sequence>
<keyword evidence="3" id="KW-1185">Reference proteome</keyword>
<dbReference type="EMBL" id="AP024485">
    <property type="protein sequence ID" value="BCS89060.1"/>
    <property type="molecule type" value="Genomic_DNA"/>
</dbReference>
<dbReference type="Proteomes" id="UP001053296">
    <property type="component" value="Chromosome"/>
</dbReference>
<organism evidence="2 3">
    <name type="scientific">Pseudodesulfovibrio sediminis</name>
    <dbReference type="NCBI Taxonomy" id="2810563"/>
    <lineage>
        <taxon>Bacteria</taxon>
        <taxon>Pseudomonadati</taxon>
        <taxon>Thermodesulfobacteriota</taxon>
        <taxon>Desulfovibrionia</taxon>
        <taxon>Desulfovibrionales</taxon>
        <taxon>Desulfovibrionaceae</taxon>
    </lineage>
</organism>
<name>A0ABN6EV27_9BACT</name>
<feature type="compositionally biased region" description="Pro residues" evidence="1">
    <location>
        <begin position="177"/>
        <end position="205"/>
    </location>
</feature>
<proteinExistence type="predicted"/>
<gene>
    <name evidence="2" type="ORF">PSDVSF_23020</name>
</gene>
<evidence type="ECO:0000256" key="1">
    <source>
        <dbReference type="SAM" id="MobiDB-lite"/>
    </source>
</evidence>